<evidence type="ECO:0000313" key="7">
    <source>
        <dbReference type="Proteomes" id="UP000246569"/>
    </source>
</evidence>
<proteinExistence type="inferred from homology"/>
<gene>
    <name evidence="5" type="primary">secB</name>
    <name evidence="6" type="ORF">C7443_102487</name>
</gene>
<dbReference type="GO" id="GO:0051262">
    <property type="term" value="P:protein tetramerization"/>
    <property type="evidence" value="ECO:0007669"/>
    <property type="project" value="InterPro"/>
</dbReference>
<reference evidence="6 7" key="1">
    <citation type="submission" date="2018-05" db="EMBL/GenBank/DDBJ databases">
        <title>Genomic Encyclopedia of Type Strains, Phase IV (KMG-IV): sequencing the most valuable type-strain genomes for metagenomic binning, comparative biology and taxonomic classification.</title>
        <authorList>
            <person name="Goeker M."/>
        </authorList>
    </citation>
    <scope>NUCLEOTIDE SEQUENCE [LARGE SCALE GENOMIC DNA]</scope>
    <source>
        <strain evidence="6 7">DSM 23606</strain>
    </source>
</reference>
<name>A0A317MZ51_9GAMM</name>
<keyword evidence="3 5" id="KW-0653">Protein transport</keyword>
<evidence type="ECO:0000256" key="5">
    <source>
        <dbReference type="HAMAP-Rule" id="MF_00821"/>
    </source>
</evidence>
<keyword evidence="4 5" id="KW-0811">Translocation</keyword>
<keyword evidence="5" id="KW-0143">Chaperone</keyword>
<comment type="similarity">
    <text evidence="1 5">Belongs to the SecB family.</text>
</comment>
<dbReference type="InterPro" id="IPR003708">
    <property type="entry name" value="SecB"/>
</dbReference>
<comment type="function">
    <text evidence="5">One of the proteins required for the normal export of preproteins out of the cell cytoplasm. It is a molecular chaperone that binds to a subset of precursor proteins, maintaining them in a translocation-competent state. It also specifically binds to its receptor SecA.</text>
</comment>
<dbReference type="OrthoDB" id="9795145at2"/>
<evidence type="ECO:0000256" key="4">
    <source>
        <dbReference type="ARBA" id="ARBA00023010"/>
    </source>
</evidence>
<dbReference type="NCBIfam" id="NF004393">
    <property type="entry name" value="PRK05751.1-4"/>
    <property type="match status" value="1"/>
</dbReference>
<evidence type="ECO:0000313" key="6">
    <source>
        <dbReference type="EMBL" id="PWV64834.1"/>
    </source>
</evidence>
<dbReference type="GO" id="GO:0005737">
    <property type="term" value="C:cytoplasm"/>
    <property type="evidence" value="ECO:0007669"/>
    <property type="project" value="UniProtKB-SubCell"/>
</dbReference>
<organism evidence="6 7">
    <name type="scientific">Plasticicumulans acidivorans</name>
    <dbReference type="NCBI Taxonomy" id="886464"/>
    <lineage>
        <taxon>Bacteria</taxon>
        <taxon>Pseudomonadati</taxon>
        <taxon>Pseudomonadota</taxon>
        <taxon>Gammaproteobacteria</taxon>
        <taxon>Candidatus Competibacteraceae</taxon>
        <taxon>Plasticicumulans</taxon>
    </lineage>
</organism>
<dbReference type="PANTHER" id="PTHR36918">
    <property type="match status" value="1"/>
</dbReference>
<dbReference type="InterPro" id="IPR035958">
    <property type="entry name" value="SecB-like_sf"/>
</dbReference>
<dbReference type="GO" id="GO:0006457">
    <property type="term" value="P:protein folding"/>
    <property type="evidence" value="ECO:0007669"/>
    <property type="project" value="UniProtKB-UniRule"/>
</dbReference>
<comment type="caution">
    <text evidence="6">The sequence shown here is derived from an EMBL/GenBank/DDBJ whole genome shotgun (WGS) entry which is preliminary data.</text>
</comment>
<dbReference type="GO" id="GO:0051082">
    <property type="term" value="F:unfolded protein binding"/>
    <property type="evidence" value="ECO:0007669"/>
    <property type="project" value="InterPro"/>
</dbReference>
<sequence length="155" mass="17127">MTEQANVPQQHFDIQKIYLKDLSFETPHSPMIFTEQWSGESQLQLNNESTQLAENIHEVVLTLTVTTKNGDKTAYLCEVKQAGIFTIAGFAPEQLAAMLGAYCPNVLFPFGREMVSSLVQKGGFPPLILAPVNFDALYMQHLQAQQAKAAAQPEA</sequence>
<accession>A0A317MZ51</accession>
<dbReference type="Proteomes" id="UP000246569">
    <property type="component" value="Unassembled WGS sequence"/>
</dbReference>
<evidence type="ECO:0000256" key="1">
    <source>
        <dbReference type="ARBA" id="ARBA00009990"/>
    </source>
</evidence>
<dbReference type="EMBL" id="QGTJ01000002">
    <property type="protein sequence ID" value="PWV64834.1"/>
    <property type="molecule type" value="Genomic_DNA"/>
</dbReference>
<keyword evidence="7" id="KW-1185">Reference proteome</keyword>
<keyword evidence="2 5" id="KW-0813">Transport</keyword>
<dbReference type="PANTHER" id="PTHR36918:SF1">
    <property type="entry name" value="PROTEIN-EXPORT PROTEIN SECB"/>
    <property type="match status" value="1"/>
</dbReference>
<dbReference type="NCBIfam" id="TIGR00809">
    <property type="entry name" value="secB"/>
    <property type="match status" value="1"/>
</dbReference>
<protein>
    <recommendedName>
        <fullName evidence="5">Protein-export protein SecB</fullName>
    </recommendedName>
</protein>
<dbReference type="Gene3D" id="3.10.420.10">
    <property type="entry name" value="SecB-like"/>
    <property type="match status" value="1"/>
</dbReference>
<comment type="subunit">
    <text evidence="5">Homotetramer, a dimer of dimers. One homotetramer interacts with 1 SecA dimer.</text>
</comment>
<dbReference type="GO" id="GO:0015031">
    <property type="term" value="P:protein transport"/>
    <property type="evidence" value="ECO:0007669"/>
    <property type="project" value="UniProtKB-UniRule"/>
</dbReference>
<dbReference type="AlphaFoldDB" id="A0A317MZ51"/>
<dbReference type="PRINTS" id="PR01594">
    <property type="entry name" value="SECBCHAPRONE"/>
</dbReference>
<dbReference type="HAMAP" id="MF_00821">
    <property type="entry name" value="SecB"/>
    <property type="match status" value="1"/>
</dbReference>
<dbReference type="SUPFAM" id="SSF54611">
    <property type="entry name" value="SecB-like"/>
    <property type="match status" value="1"/>
</dbReference>
<dbReference type="Pfam" id="PF02556">
    <property type="entry name" value="SecB"/>
    <property type="match status" value="1"/>
</dbReference>
<evidence type="ECO:0000256" key="3">
    <source>
        <dbReference type="ARBA" id="ARBA00022927"/>
    </source>
</evidence>
<dbReference type="RefSeq" id="WP_110017457.1">
    <property type="nucleotide sequence ID" value="NZ_QGTJ01000002.1"/>
</dbReference>
<keyword evidence="5" id="KW-0963">Cytoplasm</keyword>
<evidence type="ECO:0000256" key="2">
    <source>
        <dbReference type="ARBA" id="ARBA00022448"/>
    </source>
</evidence>
<comment type="subcellular location">
    <subcellularLocation>
        <location evidence="5">Cytoplasm</location>
    </subcellularLocation>
</comment>